<evidence type="ECO:0000313" key="1">
    <source>
        <dbReference type="EMBL" id="KRT54917.1"/>
    </source>
</evidence>
<dbReference type="STRING" id="54398.Ga0074115_11140"/>
<dbReference type="EMBL" id="LDXT01000086">
    <property type="protein sequence ID" value="KRT54917.1"/>
    <property type="molecule type" value="Genomic_DNA"/>
</dbReference>
<dbReference type="Proteomes" id="UP000051276">
    <property type="component" value="Unassembled WGS sequence"/>
</dbReference>
<comment type="caution">
    <text evidence="1">The sequence shown here is derived from an EMBL/GenBank/DDBJ whole genome shotgun (WGS) entry which is preliminary data.</text>
</comment>
<dbReference type="OrthoDB" id="7064623at2"/>
<reference evidence="3 4" key="1">
    <citation type="submission" date="2015-11" db="EMBL/GenBank/DDBJ databases">
        <title>The genome of Candidatus Endoriftia persephone in Ridgeia piscesae and population structure of the North Eastern Pacific vestimentiferan symbionts.</title>
        <authorList>
            <person name="Perez M."/>
            <person name="Juniper K.S."/>
        </authorList>
    </citation>
    <scope>NUCLEOTIDE SEQUENCE [LARGE SCALE GENOMIC DNA]</scope>
    <source>
        <strain evidence="2">Ind10</strain>
        <strain evidence="1">Ind11</strain>
    </source>
</reference>
<dbReference type="AlphaFoldDB" id="A0A0T5YXQ4"/>
<evidence type="ECO:0000313" key="3">
    <source>
        <dbReference type="Proteomes" id="UP000051276"/>
    </source>
</evidence>
<evidence type="ECO:0008006" key="5">
    <source>
        <dbReference type="Google" id="ProtNLM"/>
    </source>
</evidence>
<organism evidence="1 4">
    <name type="scientific">endosymbiont of Ridgeia piscesae</name>
    <dbReference type="NCBI Taxonomy" id="54398"/>
    <lineage>
        <taxon>Bacteria</taxon>
        <taxon>Pseudomonadati</taxon>
        <taxon>Pseudomonadota</taxon>
        <taxon>Gammaproteobacteria</taxon>
        <taxon>sulfur-oxidizing symbionts</taxon>
    </lineage>
</organism>
<name>A0A0T5YXQ4_9GAMM</name>
<accession>A0A0T5YXQ4</accession>
<keyword evidence="4" id="KW-1185">Reference proteome</keyword>
<dbReference type="Proteomes" id="UP000051634">
    <property type="component" value="Unassembled WGS sequence"/>
</dbReference>
<protein>
    <recommendedName>
        <fullName evidence="5">Nodulation protein E</fullName>
    </recommendedName>
</protein>
<evidence type="ECO:0000313" key="4">
    <source>
        <dbReference type="Proteomes" id="UP000051634"/>
    </source>
</evidence>
<proteinExistence type="predicted"/>
<gene>
    <name evidence="1" type="ORF">Ga0074115_11140</name>
    <name evidence="2" type="ORF">Ga0076813_13052</name>
</gene>
<dbReference type="RefSeq" id="WP_005964809.1">
    <property type="nucleotide sequence ID" value="NZ_KQ556904.1"/>
</dbReference>
<dbReference type="EMBL" id="LMXI01000389">
    <property type="protein sequence ID" value="KRT58215.1"/>
    <property type="molecule type" value="Genomic_DNA"/>
</dbReference>
<sequence length="65" mass="7594">MSLPDQMDALERGDHGNSTKEFLAYCEAERERRINSGKEFDEESFNQAMDLVLRKLKVLEEEGWT</sequence>
<evidence type="ECO:0000313" key="2">
    <source>
        <dbReference type="EMBL" id="KRT58215.1"/>
    </source>
</evidence>